<protein>
    <submittedName>
        <fullName evidence="2">Cell division protein FtsQ</fullName>
    </submittedName>
</protein>
<dbReference type="GO" id="GO:0051301">
    <property type="term" value="P:cell division"/>
    <property type="evidence" value="ECO:0007669"/>
    <property type="project" value="UniProtKB-KW"/>
</dbReference>
<keyword evidence="3" id="KW-1185">Reference proteome</keyword>
<keyword evidence="1" id="KW-0812">Transmembrane</keyword>
<keyword evidence="2" id="KW-0132">Cell division</keyword>
<sequence length="288" mass="32944">MFKKPIWKHIAFGLIWAVCLGGLFVLMSFIGIKRASMLCREVKVYIPGNEYFVDRQEVNSILHVGNNTLVGKKLEDINIHQLEKTLQANPFIEFAKVYADMDGVVNVEIRQRQPILRIMNRFEQDFYVDQYGLKIPLSANFTAPVLVATGNIDEVFINRVDTLHTAMAKALFKTADFIRRDSLWDAQIEQINVNANHEIELIPRIGNQRILLGNADSLDKKFKNLLIFYQKAIPKTGWGAYKVINIKYANQVIGIKSDSLLKTVALKPKQIVKQDTNHINQHSTQNIH</sequence>
<keyword evidence="1" id="KW-1133">Transmembrane helix</keyword>
<evidence type="ECO:0000313" key="2">
    <source>
        <dbReference type="EMBL" id="MVN20741.1"/>
    </source>
</evidence>
<dbReference type="EMBL" id="WPIK01000003">
    <property type="protein sequence ID" value="MVN20741.1"/>
    <property type="molecule type" value="Genomic_DNA"/>
</dbReference>
<dbReference type="Proteomes" id="UP000462014">
    <property type="component" value="Unassembled WGS sequence"/>
</dbReference>
<dbReference type="AlphaFoldDB" id="A0A7K1STU2"/>
<organism evidence="2 3">
    <name type="scientific">Mucilaginibacter arboris</name>
    <dbReference type="NCBI Taxonomy" id="2682090"/>
    <lineage>
        <taxon>Bacteria</taxon>
        <taxon>Pseudomonadati</taxon>
        <taxon>Bacteroidota</taxon>
        <taxon>Sphingobacteriia</taxon>
        <taxon>Sphingobacteriales</taxon>
        <taxon>Sphingobacteriaceae</taxon>
        <taxon>Mucilaginibacter</taxon>
    </lineage>
</organism>
<comment type="caution">
    <text evidence="2">The sequence shown here is derived from an EMBL/GenBank/DDBJ whole genome shotgun (WGS) entry which is preliminary data.</text>
</comment>
<accession>A0A7K1STU2</accession>
<feature type="transmembrane region" description="Helical" evidence="1">
    <location>
        <begin position="6"/>
        <end position="30"/>
    </location>
</feature>
<gene>
    <name evidence="2" type="ORF">GO621_04245</name>
</gene>
<proteinExistence type="predicted"/>
<reference evidence="2 3" key="1">
    <citation type="submission" date="2019-12" db="EMBL/GenBank/DDBJ databases">
        <title>Mucilaginibacter sp. HMF7410 genome sequencing and assembly.</title>
        <authorList>
            <person name="Kang H."/>
            <person name="Cha I."/>
            <person name="Kim H."/>
            <person name="Joh K."/>
        </authorList>
    </citation>
    <scope>NUCLEOTIDE SEQUENCE [LARGE SCALE GENOMIC DNA]</scope>
    <source>
        <strain evidence="2 3">HMF7410</strain>
    </source>
</reference>
<evidence type="ECO:0000256" key="1">
    <source>
        <dbReference type="SAM" id="Phobius"/>
    </source>
</evidence>
<keyword evidence="1" id="KW-0472">Membrane</keyword>
<name>A0A7K1STU2_9SPHI</name>
<dbReference type="RefSeq" id="WP_157564497.1">
    <property type="nucleotide sequence ID" value="NZ_WPIK01000003.1"/>
</dbReference>
<evidence type="ECO:0000313" key="3">
    <source>
        <dbReference type="Proteomes" id="UP000462014"/>
    </source>
</evidence>
<keyword evidence="2" id="KW-0131">Cell cycle</keyword>